<organism evidence="3 4">
    <name type="scientific">Maudiozyma exigua</name>
    <name type="common">Yeast</name>
    <name type="synonym">Kazachstania exigua</name>
    <dbReference type="NCBI Taxonomy" id="34358"/>
    <lineage>
        <taxon>Eukaryota</taxon>
        <taxon>Fungi</taxon>
        <taxon>Dikarya</taxon>
        <taxon>Ascomycota</taxon>
        <taxon>Saccharomycotina</taxon>
        <taxon>Saccharomycetes</taxon>
        <taxon>Saccharomycetales</taxon>
        <taxon>Saccharomycetaceae</taxon>
        <taxon>Maudiozyma</taxon>
    </lineage>
</organism>
<evidence type="ECO:0008006" key="5">
    <source>
        <dbReference type="Google" id="ProtNLM"/>
    </source>
</evidence>
<feature type="chain" id="PRO_5040107420" description="Hyphally-regulated cell wall protein N-terminal domain-containing protein" evidence="2">
    <location>
        <begin position="21"/>
        <end position="202"/>
    </location>
</feature>
<dbReference type="Proteomes" id="UP000750334">
    <property type="component" value="Unassembled WGS sequence"/>
</dbReference>
<dbReference type="OrthoDB" id="5415592at2759"/>
<evidence type="ECO:0000256" key="2">
    <source>
        <dbReference type="SAM" id="SignalP"/>
    </source>
</evidence>
<evidence type="ECO:0000313" key="3">
    <source>
        <dbReference type="EMBL" id="KAG0660029.1"/>
    </source>
</evidence>
<gene>
    <name evidence="3" type="ORF">C6P45_001700</name>
</gene>
<dbReference type="AlphaFoldDB" id="A0A9P6W1M8"/>
<feature type="compositionally biased region" description="Low complexity" evidence="1">
    <location>
        <begin position="148"/>
        <end position="194"/>
    </location>
</feature>
<dbReference type="EMBL" id="PUHR01000182">
    <property type="protein sequence ID" value="KAG0660029.1"/>
    <property type="molecule type" value="Genomic_DNA"/>
</dbReference>
<accession>A0A9P6W1M8</accession>
<feature type="non-terminal residue" evidence="3">
    <location>
        <position position="202"/>
    </location>
</feature>
<keyword evidence="4" id="KW-1185">Reference proteome</keyword>
<keyword evidence="2" id="KW-0732">Signal</keyword>
<name>A0A9P6W1M8_MAUEX</name>
<proteinExistence type="predicted"/>
<evidence type="ECO:0000313" key="4">
    <source>
        <dbReference type="Proteomes" id="UP000750334"/>
    </source>
</evidence>
<protein>
    <recommendedName>
        <fullName evidence="5">Hyphally-regulated cell wall protein N-terminal domain-containing protein</fullName>
    </recommendedName>
</protein>
<evidence type="ECO:0000256" key="1">
    <source>
        <dbReference type="SAM" id="MobiDB-lite"/>
    </source>
</evidence>
<feature type="signal peptide" evidence="2">
    <location>
        <begin position="1"/>
        <end position="20"/>
    </location>
</feature>
<sequence>MKLNTSIVSLLSLLSSTVLADSQTFGLVDLNENSVLHGNTVGTSNGYVTLFQGENTLVAQITDDGKLMFNNTLYAVHQTDGTFQTGSETSGTTGFSIANQYLAFEGNTLFYGVSLNNTSVLSTVNGRNGSTVVLTPISTDDNPLVNFTPGSNSTSTNTTTLATSNSTSTNSTTSRVSSSSGSPSSTRVSTSGSNHTSKNAAN</sequence>
<feature type="region of interest" description="Disordered" evidence="1">
    <location>
        <begin position="136"/>
        <end position="202"/>
    </location>
</feature>
<reference evidence="3 4" key="1">
    <citation type="submission" date="2020-11" db="EMBL/GenBank/DDBJ databases">
        <title>Kefir isolates.</title>
        <authorList>
            <person name="Marcisauskas S."/>
            <person name="Kim Y."/>
            <person name="Blasche S."/>
        </authorList>
    </citation>
    <scope>NUCLEOTIDE SEQUENCE [LARGE SCALE GENOMIC DNA]</scope>
    <source>
        <strain evidence="3 4">OG2</strain>
    </source>
</reference>
<comment type="caution">
    <text evidence="3">The sequence shown here is derived from an EMBL/GenBank/DDBJ whole genome shotgun (WGS) entry which is preliminary data.</text>
</comment>